<feature type="disulfide bond" evidence="1">
    <location>
        <begin position="176"/>
        <end position="185"/>
    </location>
</feature>
<feature type="signal peptide" evidence="3">
    <location>
        <begin position="1"/>
        <end position="21"/>
    </location>
</feature>
<evidence type="ECO:0000313" key="5">
    <source>
        <dbReference type="EMBL" id="RXM33014.1"/>
    </source>
</evidence>
<evidence type="ECO:0000256" key="2">
    <source>
        <dbReference type="SAM" id="MobiDB-lite"/>
    </source>
</evidence>
<dbReference type="PROSITE" id="PS50026">
    <property type="entry name" value="EGF_3"/>
    <property type="match status" value="1"/>
</dbReference>
<feature type="chain" id="PRO_5019298126" evidence="3">
    <location>
        <begin position="22"/>
        <end position="316"/>
    </location>
</feature>
<evidence type="ECO:0000256" key="1">
    <source>
        <dbReference type="PROSITE-ProRule" id="PRU00076"/>
    </source>
</evidence>
<keyword evidence="1" id="KW-1015">Disulfide bond</keyword>
<sequence>MTWIRLNILLSIGIFSSPAFTSTDNGGFKRYTTYVVQPGQAGTGSRHISTISRTGSAGQPHSYNMELTASYSSQVRTRRMGKQTSPSVQLHQETKFSPSVQFHQQHHQIRHSSHSSNIPTVQLQKHQFKTSGVNVCGGQCCQGWSKAPGSQRCTKPNCKPPCLNGGMCLRPQLCVCKPETKGKACEQKTVPPHSPPHHPGDRQDTVPPQRPIPQQTSQHSVISQRPIPQQPSQHSVIPQRPIPQQTSQHSMIPQRPIPQQTSQHSVISQRPIPQQTSQHSVFQGRQVAQQTNNGAQMTLTVKQQPAAVIPQQVQQQ</sequence>
<feature type="compositionally biased region" description="Polar residues" evidence="2">
    <location>
        <begin position="242"/>
        <end position="265"/>
    </location>
</feature>
<reference evidence="5 6" key="1">
    <citation type="submission" date="2019-01" db="EMBL/GenBank/DDBJ databases">
        <title>Draft Genome and Complete Hox-Cluster Characterization of the Sterlet Sturgeon (Acipenser ruthenus).</title>
        <authorList>
            <person name="Wei Q."/>
        </authorList>
    </citation>
    <scope>NUCLEOTIDE SEQUENCE [LARGE SCALE GENOMIC DNA]</scope>
    <source>
        <strain evidence="5">WHYD16114868_AA</strain>
        <tissue evidence="5">Blood</tissue>
    </source>
</reference>
<evidence type="ECO:0000313" key="6">
    <source>
        <dbReference type="Proteomes" id="UP000289886"/>
    </source>
</evidence>
<feature type="disulfide bond" evidence="1">
    <location>
        <begin position="158"/>
        <end position="168"/>
    </location>
</feature>
<keyword evidence="3" id="KW-0732">Signal</keyword>
<dbReference type="Proteomes" id="UP000289886">
    <property type="component" value="Unassembled WGS sequence"/>
</dbReference>
<dbReference type="PROSITE" id="PS00022">
    <property type="entry name" value="EGF_1"/>
    <property type="match status" value="1"/>
</dbReference>
<feature type="compositionally biased region" description="Basic residues" evidence="2">
    <location>
        <begin position="104"/>
        <end position="113"/>
    </location>
</feature>
<keyword evidence="6" id="KW-1185">Reference proteome</keyword>
<evidence type="ECO:0000256" key="3">
    <source>
        <dbReference type="SAM" id="SignalP"/>
    </source>
</evidence>
<feature type="compositionally biased region" description="Low complexity" evidence="2">
    <location>
        <begin position="220"/>
        <end position="235"/>
    </location>
</feature>
<name>A0A444UCV2_ACIRT</name>
<feature type="region of interest" description="Disordered" evidence="2">
    <location>
        <begin position="42"/>
        <end position="63"/>
    </location>
</feature>
<dbReference type="EMBL" id="SCEB01214814">
    <property type="protein sequence ID" value="RXM33014.1"/>
    <property type="molecule type" value="Genomic_DNA"/>
</dbReference>
<dbReference type="FunFam" id="2.10.25.10:FF:000205">
    <property type="entry name" value="latent-transforming growth factor beta-binding protein 1 isoform X1"/>
    <property type="match status" value="1"/>
</dbReference>
<feature type="region of interest" description="Disordered" evidence="2">
    <location>
        <begin position="99"/>
        <end position="120"/>
    </location>
</feature>
<feature type="region of interest" description="Disordered" evidence="2">
    <location>
        <begin position="185"/>
        <end position="265"/>
    </location>
</feature>
<dbReference type="InterPro" id="IPR000742">
    <property type="entry name" value="EGF"/>
</dbReference>
<dbReference type="Gene3D" id="2.10.25.10">
    <property type="entry name" value="Laminin"/>
    <property type="match status" value="1"/>
</dbReference>
<feature type="domain" description="EGF-like" evidence="4">
    <location>
        <begin position="154"/>
        <end position="186"/>
    </location>
</feature>
<dbReference type="AlphaFoldDB" id="A0A444UCV2"/>
<dbReference type="SUPFAM" id="SSF57196">
    <property type="entry name" value="EGF/Laminin"/>
    <property type="match status" value="1"/>
</dbReference>
<evidence type="ECO:0000259" key="4">
    <source>
        <dbReference type="PROSITE" id="PS50026"/>
    </source>
</evidence>
<feature type="compositionally biased region" description="Polar residues" evidence="2">
    <location>
        <begin position="46"/>
        <end position="63"/>
    </location>
</feature>
<organism evidence="5 6">
    <name type="scientific">Acipenser ruthenus</name>
    <name type="common">Sterlet sturgeon</name>
    <dbReference type="NCBI Taxonomy" id="7906"/>
    <lineage>
        <taxon>Eukaryota</taxon>
        <taxon>Metazoa</taxon>
        <taxon>Chordata</taxon>
        <taxon>Craniata</taxon>
        <taxon>Vertebrata</taxon>
        <taxon>Euteleostomi</taxon>
        <taxon>Actinopterygii</taxon>
        <taxon>Chondrostei</taxon>
        <taxon>Acipenseriformes</taxon>
        <taxon>Acipenseridae</taxon>
        <taxon>Acipenser</taxon>
    </lineage>
</organism>
<keyword evidence="1" id="KW-0245">EGF-like domain</keyword>
<gene>
    <name evidence="5" type="ORF">EOD39_1388</name>
</gene>
<protein>
    <submittedName>
        <fullName evidence="5">Latent-transforming growth factor beta-binding protein 1</fullName>
    </submittedName>
</protein>
<proteinExistence type="predicted"/>
<comment type="caution">
    <text evidence="5">The sequence shown here is derived from an EMBL/GenBank/DDBJ whole genome shotgun (WGS) entry which is preliminary data.</text>
</comment>
<comment type="caution">
    <text evidence="1">Lacks conserved residue(s) required for the propagation of feature annotation.</text>
</comment>
<accession>A0A444UCV2</accession>